<accession>A0AAI8VPE9</accession>
<keyword evidence="2" id="KW-1185">Reference proteome</keyword>
<dbReference type="AlphaFoldDB" id="A0AAI8VPE9"/>
<dbReference type="Proteomes" id="UP001295740">
    <property type="component" value="Unassembled WGS sequence"/>
</dbReference>
<evidence type="ECO:0000313" key="2">
    <source>
        <dbReference type="Proteomes" id="UP001295740"/>
    </source>
</evidence>
<name>A0AAI8VPE9_9PEZI</name>
<organism evidence="1 2">
    <name type="scientific">Anthostomella pinea</name>
    <dbReference type="NCBI Taxonomy" id="933095"/>
    <lineage>
        <taxon>Eukaryota</taxon>
        <taxon>Fungi</taxon>
        <taxon>Dikarya</taxon>
        <taxon>Ascomycota</taxon>
        <taxon>Pezizomycotina</taxon>
        <taxon>Sordariomycetes</taxon>
        <taxon>Xylariomycetidae</taxon>
        <taxon>Xylariales</taxon>
        <taxon>Xylariaceae</taxon>
        <taxon>Anthostomella</taxon>
    </lineage>
</organism>
<dbReference type="EMBL" id="CAUWAG010000012">
    <property type="protein sequence ID" value="CAJ2508680.1"/>
    <property type="molecule type" value="Genomic_DNA"/>
</dbReference>
<gene>
    <name evidence="1" type="ORF">KHLLAP_LOCUS9148</name>
</gene>
<proteinExistence type="predicted"/>
<comment type="caution">
    <text evidence="1">The sequence shown here is derived from an EMBL/GenBank/DDBJ whole genome shotgun (WGS) entry which is preliminary data.</text>
</comment>
<evidence type="ECO:0000313" key="1">
    <source>
        <dbReference type="EMBL" id="CAJ2508680.1"/>
    </source>
</evidence>
<sequence>MGCSRSSLAQLTVNGDAAAQRPYHLNQRIMNIQLDKLEYRFQWTEFAGKDDF</sequence>
<protein>
    <submittedName>
        <fullName evidence="1">Uu.00g137060.m01.CDS01</fullName>
    </submittedName>
</protein>
<reference evidence="1" key="1">
    <citation type="submission" date="2023-10" db="EMBL/GenBank/DDBJ databases">
        <authorList>
            <person name="Hackl T."/>
        </authorList>
    </citation>
    <scope>NUCLEOTIDE SEQUENCE</scope>
</reference>